<dbReference type="AlphaFoldDB" id="A0A0R2B1D3"/>
<gene>
    <name evidence="1" type="ORF">FC48_GL001054</name>
</gene>
<reference evidence="1 2" key="1">
    <citation type="journal article" date="2015" name="Genome Announc.">
        <title>Expanding the biotechnology potential of lactobacilli through comparative genomics of 213 strains and associated genera.</title>
        <authorList>
            <person name="Sun Z."/>
            <person name="Harris H.M."/>
            <person name="McCann A."/>
            <person name="Guo C."/>
            <person name="Argimon S."/>
            <person name="Zhang W."/>
            <person name="Yang X."/>
            <person name="Jeffery I.B."/>
            <person name="Cooney J.C."/>
            <person name="Kagawa T.F."/>
            <person name="Liu W."/>
            <person name="Song Y."/>
            <person name="Salvetti E."/>
            <person name="Wrobel A."/>
            <person name="Rasinkangas P."/>
            <person name="Parkhill J."/>
            <person name="Rea M.C."/>
            <person name="O'Sullivan O."/>
            <person name="Ritari J."/>
            <person name="Douillard F.P."/>
            <person name="Paul Ross R."/>
            <person name="Yang R."/>
            <person name="Briner A.E."/>
            <person name="Felis G.E."/>
            <person name="de Vos W.M."/>
            <person name="Barrangou R."/>
            <person name="Klaenhammer T.R."/>
            <person name="Caufield P.W."/>
            <person name="Cui Y."/>
            <person name="Zhang H."/>
            <person name="O'Toole P.W."/>
        </authorList>
    </citation>
    <scope>NUCLEOTIDE SEQUENCE [LARGE SCALE GENOMIC DNA]</scope>
    <source>
        <strain evidence="1 2">DSM 20452</strain>
    </source>
</reference>
<sequence length="72" mass="8040">MGGFVMGNKLDILHEYQLAEQKCAELTNVCEKLHGTKRGSHLVAVYDAKLKDTKDRRDHLGVILKAMDAAED</sequence>
<dbReference type="PATRIC" id="fig|1423772.3.peg.1133"/>
<evidence type="ECO:0000313" key="2">
    <source>
        <dbReference type="Proteomes" id="UP000051612"/>
    </source>
</evidence>
<protein>
    <submittedName>
        <fullName evidence="1">Uncharacterized protein</fullName>
    </submittedName>
</protein>
<evidence type="ECO:0000313" key="1">
    <source>
        <dbReference type="EMBL" id="KRM73358.1"/>
    </source>
</evidence>
<organism evidence="1 2">
    <name type="scientific">Ligilactobacillus murinus DSM 20452 = NBRC 14221</name>
    <dbReference type="NCBI Taxonomy" id="1423772"/>
    <lineage>
        <taxon>Bacteria</taxon>
        <taxon>Bacillati</taxon>
        <taxon>Bacillota</taxon>
        <taxon>Bacilli</taxon>
        <taxon>Lactobacillales</taxon>
        <taxon>Lactobacillaceae</taxon>
        <taxon>Ligilactobacillus</taxon>
    </lineage>
</organism>
<name>A0A0R2B1D3_9LACO</name>
<dbReference type="Proteomes" id="UP000051612">
    <property type="component" value="Unassembled WGS sequence"/>
</dbReference>
<accession>A0A0R2B1D3</accession>
<dbReference type="EMBL" id="AYYN01000145">
    <property type="protein sequence ID" value="KRM73358.1"/>
    <property type="molecule type" value="Genomic_DNA"/>
</dbReference>
<proteinExistence type="predicted"/>
<comment type="caution">
    <text evidence="1">The sequence shown here is derived from an EMBL/GenBank/DDBJ whole genome shotgun (WGS) entry which is preliminary data.</text>
</comment>